<feature type="transmembrane region" description="Helical" evidence="9">
    <location>
        <begin position="130"/>
        <end position="149"/>
    </location>
</feature>
<dbReference type="InterPro" id="IPR003352">
    <property type="entry name" value="PTS_EIIC"/>
</dbReference>
<evidence type="ECO:0000256" key="9">
    <source>
        <dbReference type="SAM" id="Phobius"/>
    </source>
</evidence>
<dbReference type="GO" id="GO:0008982">
    <property type="term" value="F:protein-N(PI)-phosphohistidine-sugar phosphotransferase activity"/>
    <property type="evidence" value="ECO:0007669"/>
    <property type="project" value="InterPro"/>
</dbReference>
<feature type="domain" description="PTS EIIC type-1" evidence="10">
    <location>
        <begin position="26"/>
        <end position="375"/>
    </location>
</feature>
<feature type="transmembrane region" description="Helical" evidence="9">
    <location>
        <begin position="302"/>
        <end position="322"/>
    </location>
</feature>
<evidence type="ECO:0000256" key="4">
    <source>
        <dbReference type="ARBA" id="ARBA00022597"/>
    </source>
</evidence>
<keyword evidence="5" id="KW-0598">Phosphotransferase system</keyword>
<keyword evidence="4" id="KW-0762">Sugar transport</keyword>
<evidence type="ECO:0000256" key="3">
    <source>
        <dbReference type="ARBA" id="ARBA00022475"/>
    </source>
</evidence>
<feature type="transmembrane region" description="Helical" evidence="9">
    <location>
        <begin position="206"/>
        <end position="232"/>
    </location>
</feature>
<reference evidence="11" key="1">
    <citation type="journal article" date="2021" name="PeerJ">
        <title>Extensive microbial diversity within the chicken gut microbiome revealed by metagenomics and culture.</title>
        <authorList>
            <person name="Gilroy R."/>
            <person name="Ravi A."/>
            <person name="Getino M."/>
            <person name="Pursley I."/>
            <person name="Horton D.L."/>
            <person name="Alikhan N.F."/>
            <person name="Baker D."/>
            <person name="Gharbi K."/>
            <person name="Hall N."/>
            <person name="Watson M."/>
            <person name="Adriaenssens E.M."/>
            <person name="Foster-Nyarko E."/>
            <person name="Jarju S."/>
            <person name="Secka A."/>
            <person name="Antonio M."/>
            <person name="Oren A."/>
            <person name="Chaudhuri R.R."/>
            <person name="La Ragione R."/>
            <person name="Hildebrand F."/>
            <person name="Pallen M.J."/>
        </authorList>
    </citation>
    <scope>NUCLEOTIDE SEQUENCE</scope>
    <source>
        <strain evidence="11">ChiGjej4B4-12881</strain>
    </source>
</reference>
<name>A0A9D1W574_9FIRM</name>
<reference evidence="11" key="2">
    <citation type="submission" date="2021-04" db="EMBL/GenBank/DDBJ databases">
        <authorList>
            <person name="Gilroy R."/>
        </authorList>
    </citation>
    <scope>NUCLEOTIDE SEQUENCE</scope>
    <source>
        <strain evidence="11">ChiGjej4B4-12881</strain>
    </source>
</reference>
<comment type="subcellular location">
    <subcellularLocation>
        <location evidence="1">Cell membrane</location>
        <topology evidence="1">Multi-pass membrane protein</topology>
    </subcellularLocation>
</comment>
<dbReference type="GO" id="GO:0009401">
    <property type="term" value="P:phosphoenolpyruvate-dependent sugar phosphotransferase system"/>
    <property type="evidence" value="ECO:0007669"/>
    <property type="project" value="UniProtKB-KW"/>
</dbReference>
<dbReference type="GO" id="GO:0090589">
    <property type="term" value="F:protein-phosphocysteine-trehalose phosphotransferase system transporter activity"/>
    <property type="evidence" value="ECO:0007669"/>
    <property type="project" value="TreeGrafter"/>
</dbReference>
<evidence type="ECO:0000256" key="1">
    <source>
        <dbReference type="ARBA" id="ARBA00004651"/>
    </source>
</evidence>
<feature type="transmembrane region" description="Helical" evidence="9">
    <location>
        <begin position="21"/>
        <end position="45"/>
    </location>
</feature>
<dbReference type="Pfam" id="PF02378">
    <property type="entry name" value="PTS_EIIC"/>
    <property type="match status" value="1"/>
</dbReference>
<feature type="transmembrane region" description="Helical" evidence="9">
    <location>
        <begin position="244"/>
        <end position="264"/>
    </location>
</feature>
<keyword evidence="7 9" id="KW-1133">Transmembrane helix</keyword>
<feature type="transmembrane region" description="Helical" evidence="9">
    <location>
        <begin position="161"/>
        <end position="186"/>
    </location>
</feature>
<evidence type="ECO:0000256" key="6">
    <source>
        <dbReference type="ARBA" id="ARBA00022692"/>
    </source>
</evidence>
<proteinExistence type="predicted"/>
<gene>
    <name evidence="11" type="ORF">IAA28_07965</name>
</gene>
<sequence length="375" mass="39051">MGYTEKHSNLKKGDFMKSSAVSSVIDGISGIFQPIIGLLSAAGVLKGVLIILTTAQVLSETGDTYLVLNAMADSLFYFLPMLLAFTAAKKFGANPFTAVVIGGVLLYPTVTEAFEAGNDLIFAGLPMRAVTYHSSVIPILLAVGALVFAERFFDRVLPELVKGFLTPALCIVCVGLMTLFVFGPVGSAVGDGLAAVYEKIYQASPVIAGSVFSAAIQPMVIFGFHWSFVLVAINNIAATGGDTILAFMGPPVFAQAGAALAVFLKSRDRQFRSVCLSAVMSAFFGVTEPVMFGVNLPLKKPMIAVCVGGAVGGALAGVSGAQAATFAFPGVATMPIFLGEGFGLYLVSCGVGFAVGFLVSYFLKYDVDSVMAKKA</sequence>
<dbReference type="EMBL" id="DXEU01000144">
    <property type="protein sequence ID" value="HIX52726.1"/>
    <property type="molecule type" value="Genomic_DNA"/>
</dbReference>
<feature type="transmembrane region" description="Helical" evidence="9">
    <location>
        <begin position="342"/>
        <end position="363"/>
    </location>
</feature>
<keyword evidence="8 9" id="KW-0472">Membrane</keyword>
<dbReference type="PROSITE" id="PS51103">
    <property type="entry name" value="PTS_EIIC_TYPE_1"/>
    <property type="match status" value="1"/>
</dbReference>
<dbReference type="InterPro" id="IPR050558">
    <property type="entry name" value="PTS_Sugar-Specific_Components"/>
</dbReference>
<evidence type="ECO:0000313" key="11">
    <source>
        <dbReference type="EMBL" id="HIX52726.1"/>
    </source>
</evidence>
<evidence type="ECO:0000259" key="10">
    <source>
        <dbReference type="PROSITE" id="PS51103"/>
    </source>
</evidence>
<dbReference type="AlphaFoldDB" id="A0A9D1W574"/>
<keyword evidence="3" id="KW-1003">Cell membrane</keyword>
<dbReference type="GO" id="GO:0005886">
    <property type="term" value="C:plasma membrane"/>
    <property type="evidence" value="ECO:0007669"/>
    <property type="project" value="UniProtKB-SubCell"/>
</dbReference>
<organism evidence="11 12">
    <name type="scientific">Candidatus Lachnoclostridium stercoripullorum</name>
    <dbReference type="NCBI Taxonomy" id="2838635"/>
    <lineage>
        <taxon>Bacteria</taxon>
        <taxon>Bacillati</taxon>
        <taxon>Bacillota</taxon>
        <taxon>Clostridia</taxon>
        <taxon>Lachnospirales</taxon>
        <taxon>Lachnospiraceae</taxon>
    </lineage>
</organism>
<evidence type="ECO:0000256" key="7">
    <source>
        <dbReference type="ARBA" id="ARBA00022989"/>
    </source>
</evidence>
<dbReference type="PANTHER" id="PTHR30175">
    <property type="entry name" value="PHOSPHOTRANSFERASE SYSTEM TRANSPORT PROTEIN"/>
    <property type="match status" value="1"/>
</dbReference>
<dbReference type="InterPro" id="IPR013013">
    <property type="entry name" value="PTS_EIIC_1"/>
</dbReference>
<evidence type="ECO:0000256" key="8">
    <source>
        <dbReference type="ARBA" id="ARBA00023136"/>
    </source>
</evidence>
<feature type="transmembrane region" description="Helical" evidence="9">
    <location>
        <begin position="92"/>
        <end position="110"/>
    </location>
</feature>
<comment type="caution">
    <text evidence="11">The sequence shown here is derived from an EMBL/GenBank/DDBJ whole genome shotgun (WGS) entry which is preliminary data.</text>
</comment>
<dbReference type="Proteomes" id="UP000886780">
    <property type="component" value="Unassembled WGS sequence"/>
</dbReference>
<protein>
    <submittedName>
        <fullName evidence="11">PTS transporter subunit EIIC</fullName>
    </submittedName>
</protein>
<dbReference type="GO" id="GO:0015771">
    <property type="term" value="P:trehalose transport"/>
    <property type="evidence" value="ECO:0007669"/>
    <property type="project" value="TreeGrafter"/>
</dbReference>
<evidence type="ECO:0000313" key="12">
    <source>
        <dbReference type="Proteomes" id="UP000886780"/>
    </source>
</evidence>
<accession>A0A9D1W574</accession>
<evidence type="ECO:0000256" key="5">
    <source>
        <dbReference type="ARBA" id="ARBA00022683"/>
    </source>
</evidence>
<feature type="transmembrane region" description="Helical" evidence="9">
    <location>
        <begin position="65"/>
        <end position="85"/>
    </location>
</feature>
<evidence type="ECO:0000256" key="2">
    <source>
        <dbReference type="ARBA" id="ARBA00022448"/>
    </source>
</evidence>
<keyword evidence="2" id="KW-0813">Transport</keyword>
<keyword evidence="6 9" id="KW-0812">Transmembrane</keyword>
<dbReference type="PANTHER" id="PTHR30175:SF1">
    <property type="entry name" value="PTS SYSTEM ARBUTIN-, CELLOBIOSE-, AND SALICIN-SPECIFIC EIIBC COMPONENT-RELATED"/>
    <property type="match status" value="1"/>
</dbReference>